<comment type="similarity">
    <text evidence="2">Belongs to the EPSP synthase family.</text>
</comment>
<comment type="catalytic activity">
    <reaction evidence="7">
        <text>3-phosphoshikimate + phosphoenolpyruvate = 5-O-(1-carboxyvinyl)-3-phosphoshikimate + phosphate</text>
        <dbReference type="Rhea" id="RHEA:21256"/>
        <dbReference type="ChEBI" id="CHEBI:43474"/>
        <dbReference type="ChEBI" id="CHEBI:57701"/>
        <dbReference type="ChEBI" id="CHEBI:58702"/>
        <dbReference type="ChEBI" id="CHEBI:145989"/>
        <dbReference type="EC" id="2.5.1.19"/>
    </reaction>
    <physiologicalReaction direction="left-to-right" evidence="7">
        <dbReference type="Rhea" id="RHEA:21257"/>
    </physiologicalReaction>
</comment>
<dbReference type="UniPathway" id="UPA00053">
    <property type="reaction ID" value="UER00089"/>
</dbReference>
<feature type="domain" description="Enolpyruvate transferase" evidence="8">
    <location>
        <begin position="6"/>
        <end position="416"/>
    </location>
</feature>
<evidence type="ECO:0000256" key="2">
    <source>
        <dbReference type="ARBA" id="ARBA00009948"/>
    </source>
</evidence>
<accession>A0A3B0UEP6</accession>
<dbReference type="CDD" id="cd01556">
    <property type="entry name" value="EPSP_synthase"/>
    <property type="match status" value="1"/>
</dbReference>
<reference evidence="9" key="1">
    <citation type="submission" date="2018-06" db="EMBL/GenBank/DDBJ databases">
        <authorList>
            <person name="Zhirakovskaya E."/>
        </authorList>
    </citation>
    <scope>NUCLEOTIDE SEQUENCE</scope>
</reference>
<dbReference type="SUPFAM" id="SSF55205">
    <property type="entry name" value="EPT/RTPC-like"/>
    <property type="match status" value="1"/>
</dbReference>
<dbReference type="PIRSF" id="PIRSF000505">
    <property type="entry name" value="EPSPS"/>
    <property type="match status" value="1"/>
</dbReference>
<dbReference type="GO" id="GO:0008652">
    <property type="term" value="P:amino acid biosynthetic process"/>
    <property type="evidence" value="ECO:0007669"/>
    <property type="project" value="UniProtKB-KW"/>
</dbReference>
<dbReference type="Gene3D" id="3.65.10.10">
    <property type="entry name" value="Enolpyruvate transferase domain"/>
    <property type="match status" value="2"/>
</dbReference>
<dbReference type="InterPro" id="IPR001986">
    <property type="entry name" value="Enolpyruvate_Tfrase_dom"/>
</dbReference>
<sequence>MKLTVKPAAQLKARFRCPGSKSYSIRAFIIAACGGVSVVKNPSDCDDALVAMKLAKTLGSRVKPISSQSFEITANLKKFNKSMVDVAESGTALRFILPLLSLEKKDVVVNGTGTLVGRPNVHLTETLRQMGVDVKGRGSKESVPIKIKSSELSGSRQEIDGSLSSQFISALLIACPQISEDTFLFLKGKKLVSSDYILMTRQILQKTGVRITAKGARQYLIKGNQTFKGLKNFDVPTDFGLAAFHLAAGSLIKSDLVLEGNWDKNFVQADGHILRFLRKMGVCFKESKKAIRIKGPFQLKGGTFSLADCPDLVPIMSILALFAKSKTRLTNIAHARAKESDRISDLRDELLKIGADVSEKQNELIINPLQEYKANCLLDPHHDHRLAMAFAVLGLKIGVKIKDVECTSKSYPGFVKDFKSLIAKY</sequence>
<dbReference type="Pfam" id="PF00275">
    <property type="entry name" value="EPSP_synthase"/>
    <property type="match status" value="1"/>
</dbReference>
<keyword evidence="5 9" id="KW-0808">Transferase</keyword>
<organism evidence="9">
    <name type="scientific">hydrothermal vent metagenome</name>
    <dbReference type="NCBI Taxonomy" id="652676"/>
    <lineage>
        <taxon>unclassified sequences</taxon>
        <taxon>metagenomes</taxon>
        <taxon>ecological metagenomes</taxon>
    </lineage>
</organism>
<dbReference type="PROSITE" id="PS00885">
    <property type="entry name" value="EPSP_SYNTHASE_2"/>
    <property type="match status" value="1"/>
</dbReference>
<dbReference type="GO" id="GO:0009073">
    <property type="term" value="P:aromatic amino acid family biosynthetic process"/>
    <property type="evidence" value="ECO:0007669"/>
    <property type="project" value="UniProtKB-KW"/>
</dbReference>
<name>A0A3B0UEP6_9ZZZZ</name>
<keyword evidence="4" id="KW-0028">Amino-acid biosynthesis</keyword>
<evidence type="ECO:0000256" key="3">
    <source>
        <dbReference type="ARBA" id="ARBA00012450"/>
    </source>
</evidence>
<evidence type="ECO:0000313" key="9">
    <source>
        <dbReference type="EMBL" id="VAW18076.1"/>
    </source>
</evidence>
<evidence type="ECO:0000256" key="7">
    <source>
        <dbReference type="ARBA" id="ARBA00044633"/>
    </source>
</evidence>
<dbReference type="EC" id="2.5.1.19" evidence="3"/>
<evidence type="ECO:0000256" key="5">
    <source>
        <dbReference type="ARBA" id="ARBA00022679"/>
    </source>
</evidence>
<evidence type="ECO:0000256" key="1">
    <source>
        <dbReference type="ARBA" id="ARBA00004811"/>
    </source>
</evidence>
<dbReference type="InterPro" id="IPR036968">
    <property type="entry name" value="Enolpyruvate_Tfrase_sf"/>
</dbReference>
<dbReference type="HAMAP" id="MF_00210">
    <property type="entry name" value="EPSP_synth"/>
    <property type="match status" value="1"/>
</dbReference>
<dbReference type="PANTHER" id="PTHR21090">
    <property type="entry name" value="AROM/DEHYDROQUINATE SYNTHASE"/>
    <property type="match status" value="1"/>
</dbReference>
<proteinExistence type="inferred from homology"/>
<keyword evidence="6" id="KW-0057">Aromatic amino acid biosynthesis</keyword>
<dbReference type="NCBIfam" id="TIGR01356">
    <property type="entry name" value="aroA"/>
    <property type="match status" value="1"/>
</dbReference>
<dbReference type="AlphaFoldDB" id="A0A3B0UEP6"/>
<dbReference type="GO" id="GO:0009423">
    <property type="term" value="P:chorismate biosynthetic process"/>
    <property type="evidence" value="ECO:0007669"/>
    <property type="project" value="UniProtKB-UniPathway"/>
</dbReference>
<comment type="pathway">
    <text evidence="1">Metabolic intermediate biosynthesis; chorismate biosynthesis; chorismate from D-erythrose 4-phosphate and phosphoenolpyruvate: step 6/7.</text>
</comment>
<evidence type="ECO:0000256" key="4">
    <source>
        <dbReference type="ARBA" id="ARBA00022605"/>
    </source>
</evidence>
<dbReference type="InterPro" id="IPR023193">
    <property type="entry name" value="EPSP_synthase_CS"/>
</dbReference>
<dbReference type="PANTHER" id="PTHR21090:SF5">
    <property type="entry name" value="PENTAFUNCTIONAL AROM POLYPEPTIDE"/>
    <property type="match status" value="1"/>
</dbReference>
<evidence type="ECO:0000256" key="6">
    <source>
        <dbReference type="ARBA" id="ARBA00023141"/>
    </source>
</evidence>
<dbReference type="EMBL" id="UOEN01000402">
    <property type="protein sequence ID" value="VAW18076.1"/>
    <property type="molecule type" value="Genomic_DNA"/>
</dbReference>
<gene>
    <name evidence="9" type="ORF">MNBD_BACTEROID05-1312</name>
</gene>
<protein>
    <recommendedName>
        <fullName evidence="3">3-phosphoshikimate 1-carboxyvinyltransferase</fullName>
        <ecNumber evidence="3">2.5.1.19</ecNumber>
    </recommendedName>
</protein>
<dbReference type="InterPro" id="IPR006264">
    <property type="entry name" value="EPSP_synthase"/>
</dbReference>
<dbReference type="GO" id="GO:0003866">
    <property type="term" value="F:3-phosphoshikimate 1-carboxyvinyltransferase activity"/>
    <property type="evidence" value="ECO:0007669"/>
    <property type="project" value="UniProtKB-EC"/>
</dbReference>
<dbReference type="InterPro" id="IPR013792">
    <property type="entry name" value="RNA3'P_cycl/enolpyr_Trfase_a/b"/>
</dbReference>
<evidence type="ECO:0000259" key="8">
    <source>
        <dbReference type="Pfam" id="PF00275"/>
    </source>
</evidence>